<dbReference type="Gene3D" id="3.90.79.10">
    <property type="entry name" value="Nucleoside Triphosphate Pyrophosphohydrolase"/>
    <property type="match status" value="1"/>
</dbReference>
<dbReference type="InterPro" id="IPR015797">
    <property type="entry name" value="NUDIX_hydrolase-like_dom_sf"/>
</dbReference>
<reference evidence="5" key="1">
    <citation type="submission" date="2011-12" db="EMBL/GenBank/DDBJ databases">
        <title>Complete sequence of Clostridium clariflavum DSM 19732.</title>
        <authorList>
            <consortium name="US DOE Joint Genome Institute"/>
            <person name="Lucas S."/>
            <person name="Han J."/>
            <person name="Lapidus A."/>
            <person name="Cheng J.-F."/>
            <person name="Goodwin L."/>
            <person name="Pitluck S."/>
            <person name="Peters L."/>
            <person name="Teshima H."/>
            <person name="Detter J.C."/>
            <person name="Han C."/>
            <person name="Tapia R."/>
            <person name="Land M."/>
            <person name="Hauser L."/>
            <person name="Kyrpides N."/>
            <person name="Ivanova N."/>
            <person name="Pagani I."/>
            <person name="Kitzmiller T."/>
            <person name="Lynd L."/>
            <person name="Izquierdo J."/>
            <person name="Woyke T."/>
        </authorList>
    </citation>
    <scope>NUCLEOTIDE SEQUENCE [LARGE SCALE GENOMIC DNA]</scope>
    <source>
        <strain evidence="5">DSM 19732 / NBRC 101661 / EBR45</strain>
    </source>
</reference>
<keyword evidence="5" id="KW-1185">Reference proteome</keyword>
<sequence length="182" mass="20439">MNYEEKTLSKKQIYQGNFIGVESWSVLLPNGKEATRDVVIHPGASVVIPMTEDGQIYMVRQYRKPIDKVSLEIPAGKLDKGEDPLDCAVRELKEETGLETKDIKHLINIHSAPGFTNEVLYMYVARDLQQGESCADEDEFISAEKYPVSTLVDMILKKEITDAKTIIGILLAEKLIKGEIKI</sequence>
<feature type="domain" description="Nudix hydrolase" evidence="3">
    <location>
        <begin position="39"/>
        <end position="168"/>
    </location>
</feature>
<proteinExistence type="predicted"/>
<dbReference type="Proteomes" id="UP000005435">
    <property type="component" value="Chromosome"/>
</dbReference>
<name>G8M1Z6_ACECE</name>
<dbReference type="RefSeq" id="WP_014254727.1">
    <property type="nucleotide sequence ID" value="NC_016627.1"/>
</dbReference>
<dbReference type="HOGENOM" id="CLU_062658_5_1_9"/>
<dbReference type="Pfam" id="PF00293">
    <property type="entry name" value="NUDIX"/>
    <property type="match status" value="1"/>
</dbReference>
<dbReference type="KEGG" id="ccl:Clocl_1465"/>
<dbReference type="PROSITE" id="PS00893">
    <property type="entry name" value="NUDIX_BOX"/>
    <property type="match status" value="1"/>
</dbReference>
<dbReference type="AlphaFoldDB" id="G8M1Z6"/>
<organism evidence="4 5">
    <name type="scientific">Acetivibrio clariflavus (strain DSM 19732 / NBRC 101661 / EBR45)</name>
    <name type="common">Clostridium clariflavum</name>
    <dbReference type="NCBI Taxonomy" id="720554"/>
    <lineage>
        <taxon>Bacteria</taxon>
        <taxon>Bacillati</taxon>
        <taxon>Bacillota</taxon>
        <taxon>Clostridia</taxon>
        <taxon>Eubacteriales</taxon>
        <taxon>Oscillospiraceae</taxon>
        <taxon>Acetivibrio</taxon>
    </lineage>
</organism>
<protein>
    <submittedName>
        <fullName evidence="4">ADP-ribose pyrophosphatase</fullName>
    </submittedName>
</protein>
<evidence type="ECO:0000313" key="5">
    <source>
        <dbReference type="Proteomes" id="UP000005435"/>
    </source>
</evidence>
<dbReference type="GO" id="GO:0019693">
    <property type="term" value="P:ribose phosphate metabolic process"/>
    <property type="evidence" value="ECO:0007669"/>
    <property type="project" value="TreeGrafter"/>
</dbReference>
<dbReference type="EMBL" id="CP003065">
    <property type="protein sequence ID" value="AEV68114.1"/>
    <property type="molecule type" value="Genomic_DNA"/>
</dbReference>
<dbReference type="FunFam" id="3.90.79.10:FF:000024">
    <property type="entry name" value="ADP-ribose pyrophosphatase"/>
    <property type="match status" value="1"/>
</dbReference>
<dbReference type="OrthoDB" id="9806150at2"/>
<dbReference type="STRING" id="720554.Clocl_1465"/>
<evidence type="ECO:0000256" key="1">
    <source>
        <dbReference type="ARBA" id="ARBA00001946"/>
    </source>
</evidence>
<evidence type="ECO:0000313" key="4">
    <source>
        <dbReference type="EMBL" id="AEV68114.1"/>
    </source>
</evidence>
<gene>
    <name evidence="4" type="ordered locus">Clocl_1465</name>
</gene>
<dbReference type="GO" id="GO:0006753">
    <property type="term" value="P:nucleoside phosphate metabolic process"/>
    <property type="evidence" value="ECO:0007669"/>
    <property type="project" value="TreeGrafter"/>
</dbReference>
<comment type="cofactor">
    <cofactor evidence="1">
        <name>Mg(2+)</name>
        <dbReference type="ChEBI" id="CHEBI:18420"/>
    </cofactor>
</comment>
<dbReference type="PANTHER" id="PTHR11839">
    <property type="entry name" value="UDP/ADP-SUGAR PYROPHOSPHATASE"/>
    <property type="match status" value="1"/>
</dbReference>
<dbReference type="GO" id="GO:0016787">
    <property type="term" value="F:hydrolase activity"/>
    <property type="evidence" value="ECO:0007669"/>
    <property type="project" value="UniProtKB-KW"/>
</dbReference>
<dbReference type="eggNOG" id="COG0494">
    <property type="taxonomic scope" value="Bacteria"/>
</dbReference>
<evidence type="ECO:0000256" key="2">
    <source>
        <dbReference type="ARBA" id="ARBA00022801"/>
    </source>
</evidence>
<evidence type="ECO:0000259" key="3">
    <source>
        <dbReference type="PROSITE" id="PS51462"/>
    </source>
</evidence>
<reference evidence="4 5" key="2">
    <citation type="journal article" date="2012" name="Stand. Genomic Sci.">
        <title>Complete Genome Sequence of Clostridium clariflavum DSM 19732.</title>
        <authorList>
            <person name="Izquierdo J.A."/>
            <person name="Goodwin L."/>
            <person name="Davenport K.W."/>
            <person name="Teshima H."/>
            <person name="Bruce D."/>
            <person name="Detter C."/>
            <person name="Tapia R."/>
            <person name="Han S."/>
            <person name="Land M."/>
            <person name="Hauser L."/>
            <person name="Jeffries C.D."/>
            <person name="Han J."/>
            <person name="Pitluck S."/>
            <person name="Nolan M."/>
            <person name="Chen A."/>
            <person name="Huntemann M."/>
            <person name="Mavromatis K."/>
            <person name="Mikhailova N."/>
            <person name="Liolios K."/>
            <person name="Woyke T."/>
            <person name="Lynd L.R."/>
        </authorList>
    </citation>
    <scope>NUCLEOTIDE SEQUENCE [LARGE SCALE GENOMIC DNA]</scope>
    <source>
        <strain evidence="5">DSM 19732 / NBRC 101661 / EBR45</strain>
    </source>
</reference>
<dbReference type="InterPro" id="IPR020084">
    <property type="entry name" value="NUDIX_hydrolase_CS"/>
</dbReference>
<dbReference type="SUPFAM" id="SSF55811">
    <property type="entry name" value="Nudix"/>
    <property type="match status" value="1"/>
</dbReference>
<dbReference type="InterPro" id="IPR000086">
    <property type="entry name" value="NUDIX_hydrolase_dom"/>
</dbReference>
<accession>G8M1Z6</accession>
<dbReference type="PROSITE" id="PS51462">
    <property type="entry name" value="NUDIX"/>
    <property type="match status" value="1"/>
</dbReference>
<keyword evidence="2" id="KW-0378">Hydrolase</keyword>
<dbReference type="PANTHER" id="PTHR11839:SF18">
    <property type="entry name" value="NUDIX HYDROLASE DOMAIN-CONTAINING PROTEIN"/>
    <property type="match status" value="1"/>
</dbReference>
<dbReference type="GO" id="GO:0005829">
    <property type="term" value="C:cytosol"/>
    <property type="evidence" value="ECO:0007669"/>
    <property type="project" value="TreeGrafter"/>
</dbReference>